<dbReference type="FunFam" id="3.30.70.270:FF:000003">
    <property type="entry name" value="Transposon Ty3-G Gag-Pol polyprotein"/>
    <property type="match status" value="1"/>
</dbReference>
<dbReference type="Pfam" id="PF00078">
    <property type="entry name" value="RVT_1"/>
    <property type="match status" value="1"/>
</dbReference>
<feature type="domain" description="Reverse transcriptase" evidence="1">
    <location>
        <begin position="1"/>
        <end position="82"/>
    </location>
</feature>
<reference evidence="2 3" key="1">
    <citation type="submission" date="2023-11" db="EMBL/GenBank/DDBJ databases">
        <authorList>
            <person name="Hedman E."/>
            <person name="Englund M."/>
            <person name="Stromberg M."/>
            <person name="Nyberg Akerstrom W."/>
            <person name="Nylinder S."/>
            <person name="Jareborg N."/>
            <person name="Kallberg Y."/>
            <person name="Kronander E."/>
        </authorList>
    </citation>
    <scope>NUCLEOTIDE SEQUENCE [LARGE SCALE GENOMIC DNA]</scope>
</reference>
<name>A0AAV1LLN5_9NEOP</name>
<dbReference type="InterPro" id="IPR000477">
    <property type="entry name" value="RT_dom"/>
</dbReference>
<evidence type="ECO:0000259" key="1">
    <source>
        <dbReference type="PROSITE" id="PS50878"/>
    </source>
</evidence>
<dbReference type="AlphaFoldDB" id="A0AAV1LLN5"/>
<comment type="caution">
    <text evidence="2">The sequence shown here is derived from an EMBL/GenBank/DDBJ whole genome shotgun (WGS) entry which is preliminary data.</text>
</comment>
<dbReference type="Proteomes" id="UP001314205">
    <property type="component" value="Unassembled WGS sequence"/>
</dbReference>
<organism evidence="2 3">
    <name type="scientific">Parnassius mnemosyne</name>
    <name type="common">clouded apollo</name>
    <dbReference type="NCBI Taxonomy" id="213953"/>
    <lineage>
        <taxon>Eukaryota</taxon>
        <taxon>Metazoa</taxon>
        <taxon>Ecdysozoa</taxon>
        <taxon>Arthropoda</taxon>
        <taxon>Hexapoda</taxon>
        <taxon>Insecta</taxon>
        <taxon>Pterygota</taxon>
        <taxon>Neoptera</taxon>
        <taxon>Endopterygota</taxon>
        <taxon>Lepidoptera</taxon>
        <taxon>Glossata</taxon>
        <taxon>Ditrysia</taxon>
        <taxon>Papilionoidea</taxon>
        <taxon>Papilionidae</taxon>
        <taxon>Parnassiinae</taxon>
        <taxon>Parnassini</taxon>
        <taxon>Parnassius</taxon>
        <taxon>Driopa</taxon>
    </lineage>
</organism>
<keyword evidence="3" id="KW-1185">Reference proteome</keyword>
<accession>A0AAV1LLN5</accession>
<dbReference type="PANTHER" id="PTHR33064:SF37">
    <property type="entry name" value="RIBONUCLEASE H"/>
    <property type="match status" value="1"/>
</dbReference>
<dbReference type="PANTHER" id="PTHR33064">
    <property type="entry name" value="POL PROTEIN"/>
    <property type="match status" value="1"/>
</dbReference>
<dbReference type="InterPro" id="IPR051320">
    <property type="entry name" value="Viral_Replic_Matur_Polypro"/>
</dbReference>
<sequence length="122" mass="13702">MPFGLVNAPSVFQRAMNKIFNKARVKYALVYIDDILIPAQTFDEGLLRLEEVLALLKEGGFTLKLSKCRFFFDKIEYLGFEISADGVRPGSLKTDAVSKFPTPQNQHDLRRFIGLASFLGGL</sequence>
<dbReference type="GO" id="GO:0071897">
    <property type="term" value="P:DNA biosynthetic process"/>
    <property type="evidence" value="ECO:0007669"/>
    <property type="project" value="UniProtKB-ARBA"/>
</dbReference>
<dbReference type="InterPro" id="IPR043502">
    <property type="entry name" value="DNA/RNA_pol_sf"/>
</dbReference>
<evidence type="ECO:0000313" key="3">
    <source>
        <dbReference type="Proteomes" id="UP001314205"/>
    </source>
</evidence>
<proteinExistence type="predicted"/>
<gene>
    <name evidence="2" type="ORF">PARMNEM_LOCUS15449</name>
</gene>
<dbReference type="EMBL" id="CAVLGL010000093">
    <property type="protein sequence ID" value="CAK1596054.1"/>
    <property type="molecule type" value="Genomic_DNA"/>
</dbReference>
<dbReference type="PROSITE" id="PS50878">
    <property type="entry name" value="RT_POL"/>
    <property type="match status" value="1"/>
</dbReference>
<dbReference type="Gene3D" id="3.30.70.270">
    <property type="match status" value="1"/>
</dbReference>
<dbReference type="InterPro" id="IPR043128">
    <property type="entry name" value="Rev_trsase/Diguanyl_cyclase"/>
</dbReference>
<evidence type="ECO:0000313" key="2">
    <source>
        <dbReference type="EMBL" id="CAK1596054.1"/>
    </source>
</evidence>
<dbReference type="SUPFAM" id="SSF56672">
    <property type="entry name" value="DNA/RNA polymerases"/>
    <property type="match status" value="1"/>
</dbReference>
<protein>
    <recommendedName>
        <fullName evidence="1">Reverse transcriptase domain-containing protein</fullName>
    </recommendedName>
</protein>
<dbReference type="CDD" id="cd01647">
    <property type="entry name" value="RT_LTR"/>
    <property type="match status" value="1"/>
</dbReference>